<dbReference type="PROSITE" id="PS51462">
    <property type="entry name" value="NUDIX"/>
    <property type="match status" value="1"/>
</dbReference>
<proteinExistence type="predicted"/>
<dbReference type="AlphaFoldDB" id="A0AAD6GXP2"/>
<dbReference type="EMBL" id="JAQJAE010000005">
    <property type="protein sequence ID" value="KAJ5593100.1"/>
    <property type="molecule type" value="Genomic_DNA"/>
</dbReference>
<keyword evidence="3" id="KW-1185">Reference proteome</keyword>
<dbReference type="Pfam" id="PF00293">
    <property type="entry name" value="NUDIX"/>
    <property type="match status" value="1"/>
</dbReference>
<dbReference type="InterPro" id="IPR031804">
    <property type="entry name" value="DUF4743"/>
</dbReference>
<feature type="domain" description="Nudix hydrolase" evidence="1">
    <location>
        <begin position="135"/>
        <end position="281"/>
    </location>
</feature>
<comment type="caution">
    <text evidence="2">The sequence shown here is derived from an EMBL/GenBank/DDBJ whole genome shotgun (WGS) entry which is preliminary data.</text>
</comment>
<evidence type="ECO:0000259" key="1">
    <source>
        <dbReference type="PROSITE" id="PS51462"/>
    </source>
</evidence>
<gene>
    <name evidence="2" type="ORF">N7537_010004</name>
</gene>
<evidence type="ECO:0000313" key="3">
    <source>
        <dbReference type="Proteomes" id="UP001213799"/>
    </source>
</evidence>
<dbReference type="InterPro" id="IPR000086">
    <property type="entry name" value="NUDIX_hydrolase_dom"/>
</dbReference>
<dbReference type="InterPro" id="IPR015797">
    <property type="entry name" value="NUDIX_hydrolase-like_dom_sf"/>
</dbReference>
<sequence>MTKTILDIVKECDNFVSCDEPTSRSGVLGKCYTFMVNGCAAVLGYIPREIVEKIQWSDSWSIDHHQQTVTLTTLATATVDMRSLVIEDTLKATRKSGVISILESWRDENFPVYGPEGEVLLEIERCASALFGIVTYGVQLLCYAGDKQDLRLWIGKRSERKQTYPGMLDSTAAGGLGTGKLPIEALICEAQEEASIPEEIVRIKVKPMSHITYFHVRGNQAGGESGLFQPEIEYTYELELDPDTVPKPRDSEVECFGLYSVEEVLYSLKRGQFKPNSAIVIVEFLIQHGILNAENEPDYSEILSHLHRKLEFPVLIQPYN</sequence>
<dbReference type="PANTHER" id="PTHR13622">
    <property type="entry name" value="THIAMIN PYROPHOSPHOKINASE"/>
    <property type="match status" value="1"/>
</dbReference>
<reference evidence="2" key="1">
    <citation type="journal article" date="2023" name="IMA Fungus">
        <title>Comparative genomic study of the Penicillium genus elucidates a diverse pangenome and 15 lateral gene transfer events.</title>
        <authorList>
            <person name="Petersen C."/>
            <person name="Sorensen T."/>
            <person name="Nielsen M.R."/>
            <person name="Sondergaard T.E."/>
            <person name="Sorensen J.L."/>
            <person name="Fitzpatrick D.A."/>
            <person name="Frisvad J.C."/>
            <person name="Nielsen K.L."/>
        </authorList>
    </citation>
    <scope>NUCLEOTIDE SEQUENCE</scope>
    <source>
        <strain evidence="2">IBT 12815</strain>
    </source>
</reference>
<reference evidence="2" key="2">
    <citation type="submission" date="2023-01" db="EMBL/GenBank/DDBJ databases">
        <authorList>
            <person name="Petersen C."/>
        </authorList>
    </citation>
    <scope>NUCLEOTIDE SEQUENCE</scope>
    <source>
        <strain evidence="2">IBT 12815</strain>
    </source>
</reference>
<dbReference type="SUPFAM" id="SSF55811">
    <property type="entry name" value="Nudix"/>
    <property type="match status" value="1"/>
</dbReference>
<dbReference type="PANTHER" id="PTHR13622:SF13">
    <property type="entry name" value="NUDIX HYDROLASE DOMAIN-CONTAINING PROTEIN"/>
    <property type="match status" value="1"/>
</dbReference>
<organism evidence="2 3">
    <name type="scientific">Penicillium hordei</name>
    <dbReference type="NCBI Taxonomy" id="40994"/>
    <lineage>
        <taxon>Eukaryota</taxon>
        <taxon>Fungi</taxon>
        <taxon>Dikarya</taxon>
        <taxon>Ascomycota</taxon>
        <taxon>Pezizomycotina</taxon>
        <taxon>Eurotiomycetes</taxon>
        <taxon>Eurotiomycetidae</taxon>
        <taxon>Eurotiales</taxon>
        <taxon>Aspergillaceae</taxon>
        <taxon>Penicillium</taxon>
    </lineage>
</organism>
<name>A0AAD6GXP2_9EURO</name>
<dbReference type="Gene3D" id="3.90.79.10">
    <property type="entry name" value="Nucleoside Triphosphate Pyrophosphohydrolase"/>
    <property type="match status" value="1"/>
</dbReference>
<dbReference type="Pfam" id="PF15916">
    <property type="entry name" value="DUF4743"/>
    <property type="match status" value="1"/>
</dbReference>
<evidence type="ECO:0000313" key="2">
    <source>
        <dbReference type="EMBL" id="KAJ5593100.1"/>
    </source>
</evidence>
<dbReference type="GeneID" id="81591300"/>
<dbReference type="RefSeq" id="XP_056749726.1">
    <property type="nucleotide sequence ID" value="XM_056901058.1"/>
</dbReference>
<dbReference type="Proteomes" id="UP001213799">
    <property type="component" value="Unassembled WGS sequence"/>
</dbReference>
<keyword evidence="2" id="KW-0378">Hydrolase</keyword>
<protein>
    <submittedName>
        <fullName evidence="2">NUDIX hydrolase domain-like protein</fullName>
    </submittedName>
</protein>
<accession>A0AAD6GXP2</accession>
<dbReference type="CDD" id="cd03676">
    <property type="entry name" value="NUDIX_Tnr3_like"/>
    <property type="match status" value="1"/>
</dbReference>
<dbReference type="FunFam" id="3.90.79.10:FF:000019">
    <property type="entry name" value="Thiamin pyrophosphokinase, putative"/>
    <property type="match status" value="1"/>
</dbReference>
<dbReference type="GO" id="GO:0044715">
    <property type="term" value="F:8-oxo-dGDP phosphatase activity"/>
    <property type="evidence" value="ECO:0007669"/>
    <property type="project" value="TreeGrafter"/>
</dbReference>